<organism evidence="1 2">
    <name type="scientific">Heterodera schachtii</name>
    <name type="common">Sugarbeet cyst nematode worm</name>
    <name type="synonym">Tylenchus schachtii</name>
    <dbReference type="NCBI Taxonomy" id="97005"/>
    <lineage>
        <taxon>Eukaryota</taxon>
        <taxon>Metazoa</taxon>
        <taxon>Ecdysozoa</taxon>
        <taxon>Nematoda</taxon>
        <taxon>Chromadorea</taxon>
        <taxon>Rhabditida</taxon>
        <taxon>Tylenchina</taxon>
        <taxon>Tylenchomorpha</taxon>
        <taxon>Tylenchoidea</taxon>
        <taxon>Heteroderidae</taxon>
        <taxon>Heteroderinae</taxon>
        <taxon>Heterodera</taxon>
    </lineage>
</organism>
<comment type="caution">
    <text evidence="1">The sequence shown here is derived from an EMBL/GenBank/DDBJ whole genome shotgun (WGS) entry which is preliminary data.</text>
</comment>
<dbReference type="InterPro" id="IPR051345">
    <property type="entry name" value="Importin_beta-like_NTR"/>
</dbReference>
<dbReference type="SUPFAM" id="SSF48371">
    <property type="entry name" value="ARM repeat"/>
    <property type="match status" value="1"/>
</dbReference>
<dbReference type="InterPro" id="IPR057942">
    <property type="entry name" value="TPR_TNPO3_IPO13_3rd"/>
</dbReference>
<dbReference type="Pfam" id="PF24139">
    <property type="entry name" value="TPR_TNPO3_IPO13_4th"/>
    <property type="match status" value="1"/>
</dbReference>
<name>A0ABD2I3J0_HETSC</name>
<sequence>MTFTTERVYEALAALQSNEIQQNMQASKWLAEFQESVYAWSIADQMLSECRSFEACLFAAQTLRSKVLHSARELPNDAVAPLRDSLFNRLSSIEAGLGRNSTAIITQLSAALCDLYIHVVHWKGLVAQILVQFDSPTSSSNSTVLVALFKALPEELYSRKLKIGENRRTEIEEELARHTETLLFKLFHLCSLDVSLSEENGFRTKAVDCLASWLLNPRCPVAVLTRSPFFRSVLSVLSQPNTSQHLHDAATECAVNALQLIDDSKVALIMSGELSEFAQLLQQSIFETADAFRLAMREEDSEKLQNFTRLYAEQSNAFLSAMANNPRKGFGDLRMLDMLLMANDYHDYTLCEMSFNVWYQLSEHLYQCNEAEFDELQGIFTPYVEKHILSLCKHCRVEPDSQDLLDKNSEHADFRSKAQESVKDVTFIIGSVNLLKRLLEVLNSSESWDQMEAILFIVSAFVGNIAETEHSVVPLLLEAILKFPVMATHRQLLKTSIQLVGNLQNWLEFNWGFMERIFNWLVSLFGLCEGILALTISECLEQLMERGWHEVQKRSLHDQFLSILNELLARVEQAQTNGQEMEMAAHHLLRASAHLINDLPAHQLCACLSRICSGSVARLGEVASSSASLDDNKENGTDSWAKLKTDPVLWLDRIADVWRTLRPWQQQLAYKQMANEQQQIPPECPWLSLCSNAMECSLATLQRHQSQQRVVEHACRTIRFLIRSMGAQSVVFIEPVASQIMLTFNQFPHSCLLYLSSIMVDEYGSMAHLQPGMLQLLDNLANRSLSLLATDSENGLRDHPDTVDDLYRLAIRFIQRSPSTLFSHPIVVQLFQGAIHGLVLNHQDANRSVTKFVMEIIAAAKGKRSQSLSKEQTERVRQMLAENGPQLMLACVSAALFHLSNSLCKEMAEIVHALLKTDKLKAEQWLHFVCVQLPHDGGHSATPQQLNDFRMKILESVRPSDVLEAMRELSKFYA</sequence>
<proteinExistence type="predicted"/>
<dbReference type="InterPro" id="IPR016024">
    <property type="entry name" value="ARM-type_fold"/>
</dbReference>
<evidence type="ECO:0008006" key="3">
    <source>
        <dbReference type="Google" id="ProtNLM"/>
    </source>
</evidence>
<accession>A0ABD2I3J0</accession>
<dbReference type="PANTHER" id="PTHR12363:SF42">
    <property type="entry name" value="TRANSPORTIN-3"/>
    <property type="match status" value="1"/>
</dbReference>
<dbReference type="Proteomes" id="UP001620645">
    <property type="component" value="Unassembled WGS sequence"/>
</dbReference>
<dbReference type="Pfam" id="PF24138">
    <property type="entry name" value="TPR_TNPO3_IPO13_2nd"/>
    <property type="match status" value="1"/>
</dbReference>
<keyword evidence="2" id="KW-1185">Reference proteome</keyword>
<evidence type="ECO:0000313" key="1">
    <source>
        <dbReference type="EMBL" id="KAL3072437.1"/>
    </source>
</evidence>
<dbReference type="InterPro" id="IPR058537">
    <property type="entry name" value="TPR_TNPO3_IPO13_4th"/>
</dbReference>
<dbReference type="Gene3D" id="1.25.10.10">
    <property type="entry name" value="Leucine-rich Repeat Variant"/>
    <property type="match status" value="1"/>
</dbReference>
<evidence type="ECO:0000313" key="2">
    <source>
        <dbReference type="Proteomes" id="UP001620645"/>
    </source>
</evidence>
<dbReference type="AlphaFoldDB" id="A0ABD2I3J0"/>
<dbReference type="InterPro" id="IPR011989">
    <property type="entry name" value="ARM-like"/>
</dbReference>
<gene>
    <name evidence="1" type="ORF">niasHS_017411</name>
</gene>
<dbReference type="Pfam" id="PF24140">
    <property type="entry name" value="TPR_TNPO3_IPO13_3rd"/>
    <property type="match status" value="1"/>
</dbReference>
<dbReference type="EMBL" id="JBICCN010000373">
    <property type="protein sequence ID" value="KAL3072437.1"/>
    <property type="molecule type" value="Genomic_DNA"/>
</dbReference>
<reference evidence="1 2" key="1">
    <citation type="submission" date="2024-10" db="EMBL/GenBank/DDBJ databases">
        <authorList>
            <person name="Kim D."/>
        </authorList>
    </citation>
    <scope>NUCLEOTIDE SEQUENCE [LARGE SCALE GENOMIC DNA]</scope>
    <source>
        <strain evidence="1">Taebaek</strain>
    </source>
</reference>
<dbReference type="PANTHER" id="PTHR12363">
    <property type="entry name" value="TRANSPORTIN 3 AND IMPORTIN 13"/>
    <property type="match status" value="1"/>
</dbReference>
<protein>
    <recommendedName>
        <fullName evidence="3">Transportin-3</fullName>
    </recommendedName>
</protein>
<dbReference type="InterPro" id="IPR057941">
    <property type="entry name" value="TPR_TNPO3_IPO13_2nd"/>
</dbReference>